<keyword evidence="6" id="KW-1185">Reference proteome</keyword>
<dbReference type="AlphaFoldDB" id="A0A7C9HIS9"/>
<evidence type="ECO:0000259" key="4">
    <source>
        <dbReference type="Pfam" id="PF04389"/>
    </source>
</evidence>
<dbReference type="GO" id="GO:0006508">
    <property type="term" value="P:proteolysis"/>
    <property type="evidence" value="ECO:0007669"/>
    <property type="project" value="InterPro"/>
</dbReference>
<dbReference type="InterPro" id="IPR045175">
    <property type="entry name" value="M28_fam"/>
</dbReference>
<feature type="region of interest" description="Disordered" evidence="1">
    <location>
        <begin position="516"/>
        <end position="535"/>
    </location>
</feature>
<reference evidence="5 6" key="1">
    <citation type="submission" date="2019-11" db="EMBL/GenBank/DDBJ databases">
        <title>Agromyces kandeliae sp. nov., isolated from mangrove soil.</title>
        <authorList>
            <person name="Wang R."/>
        </authorList>
    </citation>
    <scope>NUCLEOTIDE SEQUENCE [LARGE SCALE GENOMIC DNA]</scope>
    <source>
        <strain evidence="5 6">JCM 11431</strain>
    </source>
</reference>
<dbReference type="SUPFAM" id="SSF53187">
    <property type="entry name" value="Zn-dependent exopeptidases"/>
    <property type="match status" value="1"/>
</dbReference>
<gene>
    <name evidence="5" type="ORF">GLX25_13185</name>
</gene>
<feature type="chain" id="PRO_5028987578" evidence="2">
    <location>
        <begin position="30"/>
        <end position="535"/>
    </location>
</feature>
<evidence type="ECO:0000259" key="3">
    <source>
        <dbReference type="Pfam" id="PF02225"/>
    </source>
</evidence>
<evidence type="ECO:0000313" key="6">
    <source>
        <dbReference type="Proteomes" id="UP000480122"/>
    </source>
</evidence>
<dbReference type="GO" id="GO:0008235">
    <property type="term" value="F:metalloexopeptidase activity"/>
    <property type="evidence" value="ECO:0007669"/>
    <property type="project" value="InterPro"/>
</dbReference>
<proteinExistence type="predicted"/>
<feature type="signal peptide" evidence="2">
    <location>
        <begin position="1"/>
        <end position="29"/>
    </location>
</feature>
<evidence type="ECO:0000256" key="2">
    <source>
        <dbReference type="SAM" id="SignalP"/>
    </source>
</evidence>
<feature type="domain" description="PA" evidence="3">
    <location>
        <begin position="146"/>
        <end position="238"/>
    </location>
</feature>
<dbReference type="EMBL" id="WODA01000023">
    <property type="protein sequence ID" value="MUN08067.1"/>
    <property type="molecule type" value="Genomic_DNA"/>
</dbReference>
<dbReference type="RefSeq" id="WP_155842898.1">
    <property type="nucleotide sequence ID" value="NZ_BAAAIA010000001.1"/>
</dbReference>
<dbReference type="InterPro" id="IPR007484">
    <property type="entry name" value="Peptidase_M28"/>
</dbReference>
<dbReference type="InterPro" id="IPR003137">
    <property type="entry name" value="PA_domain"/>
</dbReference>
<dbReference type="InterPro" id="IPR046450">
    <property type="entry name" value="PA_dom_sf"/>
</dbReference>
<evidence type="ECO:0000313" key="5">
    <source>
        <dbReference type="EMBL" id="MUN08067.1"/>
    </source>
</evidence>
<organism evidence="5 6">
    <name type="scientific">Agromyces luteolus</name>
    <dbReference type="NCBI Taxonomy" id="88373"/>
    <lineage>
        <taxon>Bacteria</taxon>
        <taxon>Bacillati</taxon>
        <taxon>Actinomycetota</taxon>
        <taxon>Actinomycetes</taxon>
        <taxon>Micrococcales</taxon>
        <taxon>Microbacteriaceae</taxon>
        <taxon>Agromyces</taxon>
    </lineage>
</organism>
<dbReference type="PANTHER" id="PTHR12147">
    <property type="entry name" value="METALLOPEPTIDASE M28 FAMILY MEMBER"/>
    <property type="match status" value="1"/>
</dbReference>
<sequence length="535" mass="55510">MQHRNRRIWGVATIAALAAATIAAAPAYAAPNTNSVKKLTKAVTAEAVLEHLDALQDIADANGGDRAAGRDGYAASVDYVVGELQAAGYTPEVQEFDFQYTEENSELARITPLPTNYVQGDDFLRNAFDSGTPKGTATGALVPVDVNIPAGALPPNSNSSGCDPADFIGFPVGAIAFMQRGTCGFAVKALNAQAAGASGAVIMNEGQPGRTGLLNMIGDATGLTIPVVFTTSAVGEDLYSTTPGTIVTVTVDFEAEVRSAYNVIAQTAIGDDGNVVMAGAHLDSVQDGAGINDNGSGSAALLETAIQMQKTKPNSAVRFAWWGAEEEGLLGSEYYVDQLTEEEIADIALYLNFDMIGSPNFMFGVYDGDNSGGTAPDGFIPEGSAEIEDVFESFYDSRGLPYQDSEFSGRSDYGPFIAVGIPAGGLFTGAEGVKTVDEAALYGGVAGASYDPCYHEPCDNLRGDGQDVALYDALRADYELVGNVNVFALDVNADAVAAAVATFAFDTSTVNGVRVPGKSHGAGKSGDAFADRFPS</sequence>
<evidence type="ECO:0000256" key="1">
    <source>
        <dbReference type="SAM" id="MobiDB-lite"/>
    </source>
</evidence>
<comment type="caution">
    <text evidence="5">The sequence shown here is derived from an EMBL/GenBank/DDBJ whole genome shotgun (WGS) entry which is preliminary data.</text>
</comment>
<dbReference type="Gene3D" id="3.40.630.10">
    <property type="entry name" value="Zn peptidases"/>
    <property type="match status" value="1"/>
</dbReference>
<dbReference type="Pfam" id="PF04389">
    <property type="entry name" value="Peptidase_M28"/>
    <property type="match status" value="1"/>
</dbReference>
<name>A0A7C9HIS9_9MICO</name>
<feature type="domain" description="Peptidase M28" evidence="4">
    <location>
        <begin position="262"/>
        <end position="462"/>
    </location>
</feature>
<keyword evidence="2" id="KW-0732">Signal</keyword>
<dbReference type="Pfam" id="PF02225">
    <property type="entry name" value="PA"/>
    <property type="match status" value="1"/>
</dbReference>
<protein>
    <submittedName>
        <fullName evidence="5">M28 family peptidase</fullName>
    </submittedName>
</protein>
<dbReference type="SUPFAM" id="SSF52025">
    <property type="entry name" value="PA domain"/>
    <property type="match status" value="1"/>
</dbReference>
<dbReference type="Gene3D" id="3.50.30.30">
    <property type="match status" value="1"/>
</dbReference>
<dbReference type="PANTHER" id="PTHR12147:SF26">
    <property type="entry name" value="PEPTIDASE M28 DOMAIN-CONTAINING PROTEIN"/>
    <property type="match status" value="1"/>
</dbReference>
<accession>A0A7C9HIS9</accession>
<dbReference type="OrthoDB" id="345880at2"/>
<dbReference type="Proteomes" id="UP000480122">
    <property type="component" value="Unassembled WGS sequence"/>
</dbReference>